<dbReference type="SUPFAM" id="SSF110849">
    <property type="entry name" value="ParB/Sulfiredoxin"/>
    <property type="match status" value="1"/>
</dbReference>
<dbReference type="EMBL" id="CP032514">
    <property type="protein sequence ID" value="AYD89694.1"/>
    <property type="molecule type" value="Genomic_DNA"/>
</dbReference>
<dbReference type="InterPro" id="IPR003115">
    <property type="entry name" value="ParB_N"/>
</dbReference>
<reference evidence="3 4" key="1">
    <citation type="submission" date="2018-09" db="EMBL/GenBank/DDBJ databases">
        <authorList>
            <person name="Li J."/>
        </authorList>
    </citation>
    <scope>NUCLEOTIDE SEQUENCE [LARGE SCALE GENOMIC DNA]</scope>
    <source>
        <strain evidence="3 4">2129</strain>
    </source>
</reference>
<dbReference type="PANTHER" id="PTHR33375">
    <property type="entry name" value="CHROMOSOME-PARTITIONING PROTEIN PARB-RELATED"/>
    <property type="match status" value="1"/>
</dbReference>
<evidence type="ECO:0000313" key="4">
    <source>
        <dbReference type="Proteomes" id="UP000273001"/>
    </source>
</evidence>
<name>A0ABN5PNQ3_9ACTO</name>
<dbReference type="CDD" id="cd16387">
    <property type="entry name" value="ParB_N_Srx"/>
    <property type="match status" value="1"/>
</dbReference>
<dbReference type="Pfam" id="PF02195">
    <property type="entry name" value="ParB_N"/>
    <property type="match status" value="1"/>
</dbReference>
<proteinExistence type="predicted"/>
<dbReference type="InterPro" id="IPR050336">
    <property type="entry name" value="Chromosome_partition/occlusion"/>
</dbReference>
<dbReference type="Proteomes" id="UP000273001">
    <property type="component" value="Chromosome"/>
</dbReference>
<protein>
    <recommendedName>
        <fullName evidence="2">ParB-like N-terminal domain-containing protein</fullName>
    </recommendedName>
</protein>
<evidence type="ECO:0000256" key="1">
    <source>
        <dbReference type="SAM" id="MobiDB-lite"/>
    </source>
</evidence>
<organism evidence="3 4">
    <name type="scientific">Actinomyces lilanjuaniae</name>
    <dbReference type="NCBI Taxonomy" id="2321394"/>
    <lineage>
        <taxon>Bacteria</taxon>
        <taxon>Bacillati</taxon>
        <taxon>Actinomycetota</taxon>
        <taxon>Actinomycetes</taxon>
        <taxon>Actinomycetales</taxon>
        <taxon>Actinomycetaceae</taxon>
        <taxon>Actinomyces</taxon>
    </lineage>
</organism>
<sequence length="536" mass="57609">MTLERARALADDGRAVLVEAGGDTSGLRVGDHVWAVPDALDPGHNVRTRLPREQRDRLVASVREDGVQHAILAYPTLTGLVVLDGHRRLDAARRAGLEVVPVHVVDETAGVEAVERTRRQLVLNETARNLTTGDRVRALALFSRSGMPQRRLRRIADREEVAAAVALDGSGTDVDALAQALPSLTLTDLAAVAGLAADEDCDLSEEDMVAELTRDPSAREQLIALWREQTRRTRETRLRREELEACGVRVLTRSEHLAALDSMSEARLLSVLADGTTGQPLDEAGHGSCPGHAVGIGWSFDQDGVVTYAYCIDPDVCGHLPVRSAVAARLRGEEVPDDTPRWTPAVTTTDDDGDDQSRTPPVSTTSTSAATEGDTEEVEEARDVVSPPADLHRRRSEAAAAERLRREFVIRMLRTGMVATTGLVDWAVGHLSCTCVSVRSLCETAERLFGADLVRGLAGTRGGPRRSASASRWVVALASACVEGCMTGDYWTVERAFGPDASARSGYLRALVGAGYELSEVERLAAADPQDGGEQA</sequence>
<feature type="domain" description="ParB-like N-terminal" evidence="2">
    <location>
        <begin position="33"/>
        <end position="125"/>
    </location>
</feature>
<dbReference type="RefSeq" id="WP_120204332.1">
    <property type="nucleotide sequence ID" value="NZ_CP032514.1"/>
</dbReference>
<evidence type="ECO:0000259" key="2">
    <source>
        <dbReference type="SMART" id="SM00470"/>
    </source>
</evidence>
<dbReference type="Gene3D" id="3.90.1530.10">
    <property type="entry name" value="Conserved hypothetical protein from pyrococcus furiosus pfu- 392566-001, ParB domain"/>
    <property type="match status" value="1"/>
</dbReference>
<dbReference type="InterPro" id="IPR036086">
    <property type="entry name" value="ParB/Sulfiredoxin_sf"/>
</dbReference>
<feature type="region of interest" description="Disordered" evidence="1">
    <location>
        <begin position="330"/>
        <end position="397"/>
    </location>
</feature>
<gene>
    <name evidence="3" type="ORF">D5R93_05860</name>
</gene>
<evidence type="ECO:0000313" key="3">
    <source>
        <dbReference type="EMBL" id="AYD89694.1"/>
    </source>
</evidence>
<dbReference type="PANTHER" id="PTHR33375:SF1">
    <property type="entry name" value="CHROMOSOME-PARTITIONING PROTEIN PARB-RELATED"/>
    <property type="match status" value="1"/>
</dbReference>
<feature type="compositionally biased region" description="Basic and acidic residues" evidence="1">
    <location>
        <begin position="330"/>
        <end position="340"/>
    </location>
</feature>
<dbReference type="SMART" id="SM00470">
    <property type="entry name" value="ParB"/>
    <property type="match status" value="1"/>
</dbReference>
<keyword evidence="4" id="KW-1185">Reference proteome</keyword>
<accession>A0ABN5PNQ3</accession>